<dbReference type="PANTHER" id="PTHR10381:SF11">
    <property type="entry name" value="ATP-DEPENDENT CLP PROTEASE PROTEOLYTIC SUBUNIT, MITOCHONDRIAL"/>
    <property type="match status" value="1"/>
</dbReference>
<dbReference type="Proteomes" id="UP000742098">
    <property type="component" value="Unassembled WGS sequence"/>
</dbReference>
<dbReference type="GO" id="GO:0004176">
    <property type="term" value="F:ATP-dependent peptidase activity"/>
    <property type="evidence" value="ECO:0007669"/>
    <property type="project" value="InterPro"/>
</dbReference>
<protein>
    <recommendedName>
        <fullName evidence="2">ATP-dependent Clp protease proteolytic subunit</fullName>
    </recommendedName>
</protein>
<dbReference type="AlphaFoldDB" id="A0A921H559"/>
<dbReference type="InterPro" id="IPR023562">
    <property type="entry name" value="ClpP/TepA"/>
</dbReference>
<sequence length="188" mass="21223">MQPIPEILKERDLYLSGKIDAATIVNLVKEIMKIEATDTIVSEWFEREMKQAYTPEPIRLFIDSHGGNVYHTLGLYDVIRNCRTPIHTIALGLAASCAGVILVAGHKRFAQANSSLLIHSISALLTGKSEELKDDVEETLRLNETINGIFVERTQITVQQLHEKDKYKKDWWITAPEALKLGIVEEII</sequence>
<proteinExistence type="inferred from homology"/>
<evidence type="ECO:0000313" key="3">
    <source>
        <dbReference type="EMBL" id="HJF71474.1"/>
    </source>
</evidence>
<dbReference type="CDD" id="cd07017">
    <property type="entry name" value="S14_ClpP_2"/>
    <property type="match status" value="1"/>
</dbReference>
<comment type="caution">
    <text evidence="3">The sequence shown here is derived from an EMBL/GenBank/DDBJ whole genome shotgun (WGS) entry which is preliminary data.</text>
</comment>
<reference evidence="3" key="2">
    <citation type="submission" date="2021-09" db="EMBL/GenBank/DDBJ databases">
        <authorList>
            <person name="Gilroy R."/>
        </authorList>
    </citation>
    <scope>NUCLEOTIDE SEQUENCE</scope>
    <source>
        <strain evidence="3">6966</strain>
    </source>
</reference>
<dbReference type="PANTHER" id="PTHR10381">
    <property type="entry name" value="ATP-DEPENDENT CLP PROTEASE PROTEOLYTIC SUBUNIT"/>
    <property type="match status" value="1"/>
</dbReference>
<reference evidence="3" key="1">
    <citation type="journal article" date="2021" name="PeerJ">
        <title>Extensive microbial diversity within the chicken gut microbiome revealed by metagenomics and culture.</title>
        <authorList>
            <person name="Gilroy R."/>
            <person name="Ravi A."/>
            <person name="Getino M."/>
            <person name="Pursley I."/>
            <person name="Horton D.L."/>
            <person name="Alikhan N.F."/>
            <person name="Baker D."/>
            <person name="Gharbi K."/>
            <person name="Hall N."/>
            <person name="Watson M."/>
            <person name="Adriaenssens E.M."/>
            <person name="Foster-Nyarko E."/>
            <person name="Jarju S."/>
            <person name="Secka A."/>
            <person name="Antonio M."/>
            <person name="Oren A."/>
            <person name="Chaudhuri R.R."/>
            <person name="La Ragione R."/>
            <person name="Hildebrand F."/>
            <person name="Pallen M.J."/>
        </authorList>
    </citation>
    <scope>NUCLEOTIDE SEQUENCE</scope>
    <source>
        <strain evidence="3">6966</strain>
    </source>
</reference>
<evidence type="ECO:0000256" key="1">
    <source>
        <dbReference type="ARBA" id="ARBA00007039"/>
    </source>
</evidence>
<dbReference type="Pfam" id="PF00574">
    <property type="entry name" value="CLP_protease"/>
    <property type="match status" value="1"/>
</dbReference>
<keyword evidence="3" id="KW-0378">Hydrolase</keyword>
<dbReference type="GO" id="GO:0051117">
    <property type="term" value="F:ATPase binding"/>
    <property type="evidence" value="ECO:0007669"/>
    <property type="project" value="TreeGrafter"/>
</dbReference>
<comment type="similarity">
    <text evidence="1 2">Belongs to the peptidase S14 family.</text>
</comment>
<name>A0A921H559_9BACT</name>
<dbReference type="EMBL" id="DYVS01000223">
    <property type="protein sequence ID" value="HJF71474.1"/>
    <property type="molecule type" value="Genomic_DNA"/>
</dbReference>
<organism evidence="3 4">
    <name type="scientific">Butyricimonas virosa</name>
    <dbReference type="NCBI Taxonomy" id="544645"/>
    <lineage>
        <taxon>Bacteria</taxon>
        <taxon>Pseudomonadati</taxon>
        <taxon>Bacteroidota</taxon>
        <taxon>Bacteroidia</taxon>
        <taxon>Bacteroidales</taxon>
        <taxon>Odoribacteraceae</taxon>
        <taxon>Butyricimonas</taxon>
    </lineage>
</organism>
<dbReference type="GO" id="GO:0006515">
    <property type="term" value="P:protein quality control for misfolded or incompletely synthesized proteins"/>
    <property type="evidence" value="ECO:0007669"/>
    <property type="project" value="TreeGrafter"/>
</dbReference>
<dbReference type="InterPro" id="IPR029045">
    <property type="entry name" value="ClpP/crotonase-like_dom_sf"/>
</dbReference>
<gene>
    <name evidence="3" type="ORF">K8V05_12040</name>
</gene>
<dbReference type="PRINTS" id="PR00127">
    <property type="entry name" value="CLPPROTEASEP"/>
</dbReference>
<dbReference type="InterPro" id="IPR001907">
    <property type="entry name" value="ClpP"/>
</dbReference>
<dbReference type="SUPFAM" id="SSF52096">
    <property type="entry name" value="ClpP/crotonase"/>
    <property type="match status" value="1"/>
</dbReference>
<dbReference type="GO" id="GO:0004252">
    <property type="term" value="F:serine-type endopeptidase activity"/>
    <property type="evidence" value="ECO:0007669"/>
    <property type="project" value="InterPro"/>
</dbReference>
<dbReference type="GO" id="GO:0009368">
    <property type="term" value="C:endopeptidase Clp complex"/>
    <property type="evidence" value="ECO:0007669"/>
    <property type="project" value="TreeGrafter"/>
</dbReference>
<evidence type="ECO:0000256" key="2">
    <source>
        <dbReference type="RuleBase" id="RU003567"/>
    </source>
</evidence>
<evidence type="ECO:0000313" key="4">
    <source>
        <dbReference type="Proteomes" id="UP000742098"/>
    </source>
</evidence>
<keyword evidence="3" id="KW-0645">Protease</keyword>
<dbReference type="Gene3D" id="3.90.226.10">
    <property type="entry name" value="2-enoyl-CoA Hydratase, Chain A, domain 1"/>
    <property type="match status" value="1"/>
</dbReference>
<accession>A0A921H559</accession>